<reference evidence="6 7" key="1">
    <citation type="submission" date="2019-04" db="EMBL/GenBank/DDBJ databases">
        <title>Genome sequencing of Streptococcus rubneri DSM 26920(T).</title>
        <authorList>
            <person name="Kook J.-K."/>
            <person name="Park S.-N."/>
            <person name="Lim Y.K."/>
        </authorList>
    </citation>
    <scope>NUCLEOTIDE SEQUENCE [LARGE SCALE GENOMIC DNA]</scope>
    <source>
        <strain evidence="6 7">DSM 26920</strain>
    </source>
</reference>
<keyword evidence="2 5" id="KW-0812">Transmembrane</keyword>
<dbReference type="EMBL" id="SRRP01000001">
    <property type="protein sequence ID" value="TGN92588.1"/>
    <property type="molecule type" value="Genomic_DNA"/>
</dbReference>
<evidence type="ECO:0000256" key="1">
    <source>
        <dbReference type="ARBA" id="ARBA00004141"/>
    </source>
</evidence>
<keyword evidence="4 5" id="KW-0472">Membrane</keyword>
<dbReference type="PANTHER" id="PTHR37306">
    <property type="entry name" value="COLICIN V PRODUCTION PROTEIN"/>
    <property type="match status" value="1"/>
</dbReference>
<evidence type="ECO:0000256" key="3">
    <source>
        <dbReference type="ARBA" id="ARBA00022989"/>
    </source>
</evidence>
<keyword evidence="7" id="KW-1185">Reference proteome</keyword>
<comment type="subcellular location">
    <subcellularLocation>
        <location evidence="1">Membrane</location>
        <topology evidence="1">Multi-pass membrane protein</topology>
    </subcellularLocation>
</comment>
<comment type="caution">
    <text evidence="6">The sequence shown here is derived from an EMBL/GenBank/DDBJ whole genome shotgun (WGS) entry which is preliminary data.</text>
</comment>
<gene>
    <name evidence="6" type="ORF">E5S68_06640</name>
</gene>
<dbReference type="AlphaFoldDB" id="A0A4Z1E185"/>
<evidence type="ECO:0000256" key="5">
    <source>
        <dbReference type="SAM" id="Phobius"/>
    </source>
</evidence>
<dbReference type="RefSeq" id="WP_135782841.1">
    <property type="nucleotide sequence ID" value="NZ_JADMRL010000005.1"/>
</dbReference>
<feature type="transmembrane region" description="Helical" evidence="5">
    <location>
        <begin position="23"/>
        <end position="43"/>
    </location>
</feature>
<protein>
    <submittedName>
        <fullName evidence="6">CvpA family protein</fullName>
    </submittedName>
</protein>
<evidence type="ECO:0000256" key="2">
    <source>
        <dbReference type="ARBA" id="ARBA00022692"/>
    </source>
</evidence>
<dbReference type="PANTHER" id="PTHR37306:SF1">
    <property type="entry name" value="COLICIN V PRODUCTION PROTEIN"/>
    <property type="match status" value="1"/>
</dbReference>
<dbReference type="GO" id="GO:0016020">
    <property type="term" value="C:membrane"/>
    <property type="evidence" value="ECO:0007669"/>
    <property type="project" value="UniProtKB-SubCell"/>
</dbReference>
<dbReference type="OrthoDB" id="1809613at2"/>
<sequence length="184" mass="20775">MFSILILLILAWSFYIGYSRGILLQGYYFVISILALLIAGSSYQSLAKTISLWVPFSSATQASKTYFFSEEQLFHLDKVFYAGLAFFILYVLVYAIGRVIGLFVPLIPTPEKWEERPFQIASGALSVLVTYFVLQMGFTILATIPMATIQDRLHGSFLIRFMVQYSPLTASLLKQLWVVKILGA</sequence>
<dbReference type="Pfam" id="PF02674">
    <property type="entry name" value="Colicin_V"/>
    <property type="match status" value="1"/>
</dbReference>
<evidence type="ECO:0000313" key="6">
    <source>
        <dbReference type="EMBL" id="TGN92588.1"/>
    </source>
</evidence>
<dbReference type="InterPro" id="IPR003825">
    <property type="entry name" value="Colicin-V_CvpA"/>
</dbReference>
<name>A0A4Z1E185_9STRE</name>
<dbReference type="Proteomes" id="UP000297986">
    <property type="component" value="Unassembled WGS sequence"/>
</dbReference>
<proteinExistence type="predicted"/>
<keyword evidence="3 5" id="KW-1133">Transmembrane helix</keyword>
<evidence type="ECO:0000313" key="7">
    <source>
        <dbReference type="Proteomes" id="UP000297986"/>
    </source>
</evidence>
<organism evidence="6 7">
    <name type="scientific">Streptococcus rubneri</name>
    <dbReference type="NCBI Taxonomy" id="1234680"/>
    <lineage>
        <taxon>Bacteria</taxon>
        <taxon>Bacillati</taxon>
        <taxon>Bacillota</taxon>
        <taxon>Bacilli</taxon>
        <taxon>Lactobacillales</taxon>
        <taxon>Streptococcaceae</taxon>
        <taxon>Streptococcus</taxon>
    </lineage>
</organism>
<feature type="transmembrane region" description="Helical" evidence="5">
    <location>
        <begin position="79"/>
        <end position="100"/>
    </location>
</feature>
<accession>A0A4Z1E185</accession>
<evidence type="ECO:0000256" key="4">
    <source>
        <dbReference type="ARBA" id="ARBA00023136"/>
    </source>
</evidence>
<dbReference type="GO" id="GO:0009403">
    <property type="term" value="P:toxin biosynthetic process"/>
    <property type="evidence" value="ECO:0007669"/>
    <property type="project" value="InterPro"/>
</dbReference>
<feature type="transmembrane region" description="Helical" evidence="5">
    <location>
        <begin position="120"/>
        <end position="144"/>
    </location>
</feature>